<dbReference type="InterPro" id="IPR003313">
    <property type="entry name" value="AraC-bd"/>
</dbReference>
<evidence type="ECO:0000313" key="5">
    <source>
        <dbReference type="EMBL" id="MDG0794201.1"/>
    </source>
</evidence>
<evidence type="ECO:0000256" key="3">
    <source>
        <dbReference type="ARBA" id="ARBA00023163"/>
    </source>
</evidence>
<dbReference type="GO" id="GO:0003700">
    <property type="term" value="F:DNA-binding transcription factor activity"/>
    <property type="evidence" value="ECO:0007669"/>
    <property type="project" value="InterPro"/>
</dbReference>
<gene>
    <name evidence="5" type="ORF">OMP38_27720</name>
</gene>
<accession>A0A9X4KLP8</accession>
<evidence type="ECO:0000256" key="2">
    <source>
        <dbReference type="ARBA" id="ARBA00023125"/>
    </source>
</evidence>
<dbReference type="PANTHER" id="PTHR43280:SF28">
    <property type="entry name" value="HTH-TYPE TRANSCRIPTIONAL ACTIVATOR RHAS"/>
    <property type="match status" value="1"/>
</dbReference>
<keyword evidence="6" id="KW-1185">Reference proteome</keyword>
<dbReference type="Pfam" id="PF02311">
    <property type="entry name" value="AraC_binding"/>
    <property type="match status" value="1"/>
</dbReference>
<dbReference type="GO" id="GO:0043565">
    <property type="term" value="F:sequence-specific DNA binding"/>
    <property type="evidence" value="ECO:0007669"/>
    <property type="project" value="InterPro"/>
</dbReference>
<dbReference type="RefSeq" id="WP_277567961.1">
    <property type="nucleotide sequence ID" value="NZ_JAPDHZ010000006.1"/>
</dbReference>
<protein>
    <submittedName>
        <fullName evidence="5">AraC family transcriptional regulator</fullName>
    </submittedName>
</protein>
<keyword evidence="1" id="KW-0805">Transcription regulation</keyword>
<dbReference type="SUPFAM" id="SSF51215">
    <property type="entry name" value="Regulatory protein AraC"/>
    <property type="match status" value="1"/>
</dbReference>
<dbReference type="EMBL" id="JAPDHZ010000006">
    <property type="protein sequence ID" value="MDG0794201.1"/>
    <property type="molecule type" value="Genomic_DNA"/>
</dbReference>
<dbReference type="InterPro" id="IPR037923">
    <property type="entry name" value="HTH-like"/>
</dbReference>
<dbReference type="Pfam" id="PF12833">
    <property type="entry name" value="HTH_18"/>
    <property type="match status" value="1"/>
</dbReference>
<dbReference type="InterPro" id="IPR009057">
    <property type="entry name" value="Homeodomain-like_sf"/>
</dbReference>
<feature type="domain" description="HTH araC/xylS-type" evidence="4">
    <location>
        <begin position="192"/>
        <end position="290"/>
    </location>
</feature>
<dbReference type="AlphaFoldDB" id="A0A9X4KLP8"/>
<dbReference type="InterPro" id="IPR014710">
    <property type="entry name" value="RmlC-like_jellyroll"/>
</dbReference>
<name>A0A9X4KLP8_9BACL</name>
<dbReference type="SMART" id="SM00342">
    <property type="entry name" value="HTH_ARAC"/>
    <property type="match status" value="1"/>
</dbReference>
<reference evidence="5 6" key="1">
    <citation type="submission" date="2022-10" db="EMBL/GenBank/DDBJ databases">
        <title>Comparative genomic analysis of Cohnella hashimotonis sp. nov., isolated from the International Space Station.</title>
        <authorList>
            <person name="Simpson A."/>
            <person name="Venkateswaran K."/>
        </authorList>
    </citation>
    <scope>NUCLEOTIDE SEQUENCE [LARGE SCALE GENOMIC DNA]</scope>
    <source>
        <strain evidence="5 6">DSM 18997</strain>
    </source>
</reference>
<sequence>MSIRTVVLTTRAAGYLSQEQPIFINRVQESFEMSEHNHEFMEINFVSEGTGFQYIEGQTLPVTKGDLFFLPTGASHVFRPSHARPESGQLIVYNCLFDGAFSRSLRGFFAEDPEMLAFMSAPYPEQPWMQAKDKDGAFQRIFNTLFEESRAGRPDSLSLMQAELIKLLLLLRRIAKIGDLPEAARAGEDTLASMLDALRRDPARPVRMREMAARAGFSERQFRRRFAARTGMNYSDYVNKLRIERCCELLLATNEKIEAVARRAGYVDMKSFHRMFKRVTGLAPRQYRHAYGSTMYQ</sequence>
<keyword evidence="2" id="KW-0238">DNA-binding</keyword>
<keyword evidence="3" id="KW-0804">Transcription</keyword>
<proteinExistence type="predicted"/>
<comment type="caution">
    <text evidence="5">The sequence shown here is derived from an EMBL/GenBank/DDBJ whole genome shotgun (WGS) entry which is preliminary data.</text>
</comment>
<dbReference type="SUPFAM" id="SSF46689">
    <property type="entry name" value="Homeodomain-like"/>
    <property type="match status" value="2"/>
</dbReference>
<organism evidence="5 6">
    <name type="scientific">Cohnella ginsengisoli</name>
    <dbReference type="NCBI Taxonomy" id="425004"/>
    <lineage>
        <taxon>Bacteria</taxon>
        <taxon>Bacillati</taxon>
        <taxon>Bacillota</taxon>
        <taxon>Bacilli</taxon>
        <taxon>Bacillales</taxon>
        <taxon>Paenibacillaceae</taxon>
        <taxon>Cohnella</taxon>
    </lineage>
</organism>
<dbReference type="InterPro" id="IPR018060">
    <property type="entry name" value="HTH_AraC"/>
</dbReference>
<evidence type="ECO:0000256" key="1">
    <source>
        <dbReference type="ARBA" id="ARBA00023015"/>
    </source>
</evidence>
<dbReference type="PROSITE" id="PS01124">
    <property type="entry name" value="HTH_ARAC_FAMILY_2"/>
    <property type="match status" value="1"/>
</dbReference>
<dbReference type="PANTHER" id="PTHR43280">
    <property type="entry name" value="ARAC-FAMILY TRANSCRIPTIONAL REGULATOR"/>
    <property type="match status" value="1"/>
</dbReference>
<evidence type="ECO:0000259" key="4">
    <source>
        <dbReference type="PROSITE" id="PS01124"/>
    </source>
</evidence>
<dbReference type="Gene3D" id="2.60.120.10">
    <property type="entry name" value="Jelly Rolls"/>
    <property type="match status" value="1"/>
</dbReference>
<evidence type="ECO:0000313" key="6">
    <source>
        <dbReference type="Proteomes" id="UP001153387"/>
    </source>
</evidence>
<dbReference type="Proteomes" id="UP001153387">
    <property type="component" value="Unassembled WGS sequence"/>
</dbReference>
<dbReference type="Gene3D" id="1.10.10.60">
    <property type="entry name" value="Homeodomain-like"/>
    <property type="match status" value="2"/>
</dbReference>